<dbReference type="GO" id="GO:0016491">
    <property type="term" value="F:oxidoreductase activity"/>
    <property type="evidence" value="ECO:0007669"/>
    <property type="project" value="UniProtKB-KW"/>
</dbReference>
<dbReference type="InterPro" id="IPR050791">
    <property type="entry name" value="Aldo-Keto_reductase"/>
</dbReference>
<dbReference type="AlphaFoldDB" id="A0A0W7TLE3"/>
<evidence type="ECO:0000313" key="4">
    <source>
        <dbReference type="Proteomes" id="UP000053433"/>
    </source>
</evidence>
<proteinExistence type="predicted"/>
<evidence type="ECO:0000259" key="2">
    <source>
        <dbReference type="Pfam" id="PF00248"/>
    </source>
</evidence>
<dbReference type="SUPFAM" id="SSF51430">
    <property type="entry name" value="NAD(P)-linked oxidoreductase"/>
    <property type="match status" value="1"/>
</dbReference>
<evidence type="ECO:0000313" key="3">
    <source>
        <dbReference type="EMBL" id="KUE74654.1"/>
    </source>
</evidence>
<protein>
    <recommendedName>
        <fullName evidence="2">NADP-dependent oxidoreductase domain-containing protein</fullName>
    </recommendedName>
</protein>
<sequence>MLQEAVEHGITFFDTVSFHKNNMAEDIVGDALRFYKSKTCVATRCDIGTKKMQLRERIQAMRKSVETSLNRLHRETIDLCYVAHMDIYVCVEAFAETMQQLMREGKVRYWGLLNADLSIVQKANTIFPITAVQNQYSLARRNAENKLIAGLEKLHIGLVAACPLGGQEMMNRYNYECRQIKQSNSEKQTAQRMTRENARIIEVVRNMAEMIGATPAQVMLAWILQQRPWIVPIPGTRLRKRVYENIHAQAVDLTEYEWNMFNEELARHKI</sequence>
<accession>A0A0W7TLE3</accession>
<dbReference type="Pfam" id="PF00248">
    <property type="entry name" value="Aldo_ket_red"/>
    <property type="match status" value="1"/>
</dbReference>
<dbReference type="PANTHER" id="PTHR43625">
    <property type="entry name" value="AFLATOXIN B1 ALDEHYDE REDUCTASE"/>
    <property type="match status" value="1"/>
</dbReference>
<keyword evidence="1" id="KW-0560">Oxidoreductase</keyword>
<reference evidence="3 4" key="1">
    <citation type="submission" date="2015-10" db="EMBL/GenBank/DDBJ databases">
        <title>A novel member of the family Ruminococcaceae isolated from human faeces.</title>
        <authorList>
            <person name="Shkoporov A.N."/>
            <person name="Chaplin A.V."/>
            <person name="Motuzova O.V."/>
            <person name="Kafarskaia L.I."/>
            <person name="Efimov B.A."/>
        </authorList>
    </citation>
    <scope>NUCLEOTIDE SEQUENCE [LARGE SCALE GENOMIC DNA]</scope>
    <source>
        <strain evidence="3 4">668</strain>
    </source>
</reference>
<dbReference type="InterPro" id="IPR023210">
    <property type="entry name" value="NADP_OxRdtase_dom"/>
</dbReference>
<organism evidence="3 4">
    <name type="scientific">Ruthenibacterium lactatiformans</name>
    <dbReference type="NCBI Taxonomy" id="1550024"/>
    <lineage>
        <taxon>Bacteria</taxon>
        <taxon>Bacillati</taxon>
        <taxon>Bacillota</taxon>
        <taxon>Clostridia</taxon>
        <taxon>Eubacteriales</taxon>
        <taxon>Oscillospiraceae</taxon>
        <taxon>Ruthenibacterium</taxon>
    </lineage>
</organism>
<gene>
    <name evidence="3" type="ORF">ASJ35_18010</name>
</gene>
<feature type="domain" description="NADP-dependent oxidoreductase" evidence="2">
    <location>
        <begin position="1"/>
        <end position="263"/>
    </location>
</feature>
<name>A0A0W7TLE3_9FIRM</name>
<dbReference type="InterPro" id="IPR036812">
    <property type="entry name" value="NAD(P)_OxRdtase_dom_sf"/>
</dbReference>
<dbReference type="GO" id="GO:0005737">
    <property type="term" value="C:cytoplasm"/>
    <property type="evidence" value="ECO:0007669"/>
    <property type="project" value="TreeGrafter"/>
</dbReference>
<dbReference type="EMBL" id="LMUA01000051">
    <property type="protein sequence ID" value="KUE74654.1"/>
    <property type="molecule type" value="Genomic_DNA"/>
</dbReference>
<comment type="caution">
    <text evidence="3">The sequence shown here is derived from an EMBL/GenBank/DDBJ whole genome shotgun (WGS) entry which is preliminary data.</text>
</comment>
<evidence type="ECO:0000256" key="1">
    <source>
        <dbReference type="ARBA" id="ARBA00023002"/>
    </source>
</evidence>
<dbReference type="Gene3D" id="3.20.20.100">
    <property type="entry name" value="NADP-dependent oxidoreductase domain"/>
    <property type="match status" value="1"/>
</dbReference>
<dbReference type="PANTHER" id="PTHR43625:SF77">
    <property type="entry name" value="ALDO-KETO REDUCTASE"/>
    <property type="match status" value="1"/>
</dbReference>
<dbReference type="Proteomes" id="UP000053433">
    <property type="component" value="Unassembled WGS sequence"/>
</dbReference>